<evidence type="ECO:0000313" key="3">
    <source>
        <dbReference type="Proteomes" id="UP000076874"/>
    </source>
</evidence>
<feature type="compositionally biased region" description="Acidic residues" evidence="1">
    <location>
        <begin position="110"/>
        <end position="119"/>
    </location>
</feature>
<comment type="caution">
    <text evidence="2">The sequence shown here is derived from an EMBL/GenBank/DDBJ whole genome shotgun (WGS) entry which is preliminary data.</text>
</comment>
<accession>A0A167Z538</accession>
<evidence type="ECO:0000256" key="1">
    <source>
        <dbReference type="SAM" id="MobiDB-lite"/>
    </source>
</evidence>
<proteinExistence type="predicted"/>
<reference evidence="2 3" key="1">
    <citation type="journal article" date="2016" name="Genome Biol. Evol.">
        <title>Divergent and convergent evolution of fungal pathogenicity.</title>
        <authorList>
            <person name="Shang Y."/>
            <person name="Xiao G."/>
            <person name="Zheng P."/>
            <person name="Cen K."/>
            <person name="Zhan S."/>
            <person name="Wang C."/>
        </authorList>
    </citation>
    <scope>NUCLEOTIDE SEQUENCE [LARGE SCALE GENOMIC DNA]</scope>
    <source>
        <strain evidence="2 3">RCEF 264</strain>
    </source>
</reference>
<feature type="region of interest" description="Disordered" evidence="1">
    <location>
        <begin position="1"/>
        <end position="39"/>
    </location>
</feature>
<keyword evidence="3" id="KW-1185">Reference proteome</keyword>
<sequence length="253" mass="26222">MPHELAQANSTSSSKAPEDDAPGPSTDDAAVQRPQKKRRLVTAGEAFKIYGPDVVNRRIAEHKAAGYSSPDVDWALAYAAADAADEASVVGATNGANGLDHGGAGSSRDADEDAADDFEGVGNASADAAANGPGQPDTGNAHFPSPQPWFAHGWAGGSLDPAYGHNDSGSQRSPLVEVATRNAAYRRHANLLRAALDAFLLRTLAEGQERRICTPPASATCSRCPTPGLIPDTESEPELDWPTTVAETTEPAG</sequence>
<feature type="region of interest" description="Disordered" evidence="1">
    <location>
        <begin position="224"/>
        <end position="253"/>
    </location>
</feature>
<evidence type="ECO:0000313" key="2">
    <source>
        <dbReference type="EMBL" id="OAA67103.1"/>
    </source>
</evidence>
<dbReference type="EMBL" id="AZHD01000002">
    <property type="protein sequence ID" value="OAA67103.1"/>
    <property type="molecule type" value="Genomic_DNA"/>
</dbReference>
<dbReference type="AlphaFoldDB" id="A0A167Z538"/>
<dbReference type="Proteomes" id="UP000076874">
    <property type="component" value="Unassembled WGS sequence"/>
</dbReference>
<gene>
    <name evidence="2" type="ORF">SPI_01679</name>
</gene>
<name>A0A167Z538_9HYPO</name>
<protein>
    <submittedName>
        <fullName evidence="2">Uncharacterized protein</fullName>
    </submittedName>
</protein>
<feature type="region of interest" description="Disordered" evidence="1">
    <location>
        <begin position="92"/>
        <end position="142"/>
    </location>
</feature>
<organism evidence="2 3">
    <name type="scientific">Niveomyces insectorum RCEF 264</name>
    <dbReference type="NCBI Taxonomy" id="1081102"/>
    <lineage>
        <taxon>Eukaryota</taxon>
        <taxon>Fungi</taxon>
        <taxon>Dikarya</taxon>
        <taxon>Ascomycota</taxon>
        <taxon>Pezizomycotina</taxon>
        <taxon>Sordariomycetes</taxon>
        <taxon>Hypocreomycetidae</taxon>
        <taxon>Hypocreales</taxon>
        <taxon>Cordycipitaceae</taxon>
        <taxon>Niveomyces</taxon>
    </lineage>
</organism>